<dbReference type="Gene3D" id="3.40.50.360">
    <property type="match status" value="1"/>
</dbReference>
<reference evidence="3" key="1">
    <citation type="submission" date="2021-06" db="EMBL/GenBank/DDBJ databases">
        <title>Description of novel taxa of the family Lachnospiraceae.</title>
        <authorList>
            <person name="Chaplin A.V."/>
            <person name="Sokolova S.R."/>
            <person name="Pikina A.P."/>
            <person name="Korzhanova M."/>
            <person name="Belova V."/>
            <person name="Korostin D."/>
            <person name="Efimov B.A."/>
        </authorList>
    </citation>
    <scope>NUCLEOTIDE SEQUENCE</scope>
    <source>
        <strain evidence="3">ASD5720</strain>
    </source>
</reference>
<comment type="caution">
    <text evidence="3">The sequence shown here is derived from an EMBL/GenBank/DDBJ whole genome shotgun (WGS) entry which is preliminary data.</text>
</comment>
<proteinExistence type="predicted"/>
<protein>
    <submittedName>
        <fullName evidence="3">Flavodoxin family protein</fullName>
    </submittedName>
</protein>
<dbReference type="PANTHER" id="PTHR43278">
    <property type="entry name" value="NAD(P)H-DEPENDENT FMN-CONTAINING OXIDOREDUCTASE YWQN-RELATED"/>
    <property type="match status" value="1"/>
</dbReference>
<dbReference type="InterPro" id="IPR029039">
    <property type="entry name" value="Flavoprotein-like_sf"/>
</dbReference>
<gene>
    <name evidence="3" type="ORF">KTH89_12095</name>
</gene>
<evidence type="ECO:0000256" key="1">
    <source>
        <dbReference type="ARBA" id="ARBA00022630"/>
    </source>
</evidence>
<keyword evidence="4" id="KW-1185">Reference proteome</keyword>
<name>A0A949NEJ6_9FIRM</name>
<dbReference type="PANTHER" id="PTHR43278:SF2">
    <property type="entry name" value="IRON-SULFUR FLAVOPROTEIN"/>
    <property type="match status" value="1"/>
</dbReference>
<dbReference type="InterPro" id="IPR051796">
    <property type="entry name" value="ISF_SsuE-like"/>
</dbReference>
<dbReference type="EMBL" id="JAHQCW010000018">
    <property type="protein sequence ID" value="MBU9737281.1"/>
    <property type="molecule type" value="Genomic_DNA"/>
</dbReference>
<evidence type="ECO:0000256" key="2">
    <source>
        <dbReference type="ARBA" id="ARBA00022643"/>
    </source>
</evidence>
<dbReference type="SUPFAM" id="SSF52218">
    <property type="entry name" value="Flavoproteins"/>
    <property type="match status" value="1"/>
</dbReference>
<evidence type="ECO:0000313" key="4">
    <source>
        <dbReference type="Proteomes" id="UP000712157"/>
    </source>
</evidence>
<dbReference type="Proteomes" id="UP000712157">
    <property type="component" value="Unassembled WGS sequence"/>
</dbReference>
<evidence type="ECO:0000313" key="3">
    <source>
        <dbReference type="EMBL" id="MBU9737281.1"/>
    </source>
</evidence>
<dbReference type="AlphaFoldDB" id="A0A949NEJ6"/>
<dbReference type="RefSeq" id="WP_238721873.1">
    <property type="nucleotide sequence ID" value="NZ_JAHQCW010000018.1"/>
</dbReference>
<keyword evidence="1" id="KW-0285">Flavoprotein</keyword>
<accession>A0A949NEJ6</accession>
<sequence length="171" mass="19557">MKLILSDRALNISIDNSSGTIQYIDLTQLNISNCTGCFGCWTKTPGKCVIRDDAVKVYPYIAQSDTLLYISRIKYGGYDTVMKTMLERSIPVQQPFIRLVNGETHHVQRDVALKKATIIAYGDIGSGERDVFKKLVARNAYNMNFDSYQVLFVREKELEQTVRMEVSKWEK</sequence>
<organism evidence="3 4">
    <name type="scientific">Diplocloster agilis</name>
    <dbReference type="NCBI Taxonomy" id="2850323"/>
    <lineage>
        <taxon>Bacteria</taxon>
        <taxon>Bacillati</taxon>
        <taxon>Bacillota</taxon>
        <taxon>Clostridia</taxon>
        <taxon>Lachnospirales</taxon>
        <taxon>Lachnospiraceae</taxon>
        <taxon>Diplocloster</taxon>
    </lineage>
</organism>
<keyword evidence="2" id="KW-0288">FMN</keyword>